<name>A0A656JSH1_PSESF</name>
<reference evidence="1 2" key="1">
    <citation type="journal article" date="2013" name="PLoS Pathog.">
        <title>Genomic analysis of the Kiwifruit pathogen Pseudomonas syringae pv. actinidiae provides insight into the origins of an emergent plant disease.</title>
        <authorList>
            <person name="McCann H.C."/>
            <person name="Rikkerink E.H."/>
            <person name="Bertels F."/>
            <person name="Fiers M."/>
            <person name="Lu A."/>
            <person name="Rees-George J."/>
            <person name="Andersen M.T."/>
            <person name="Gleave A.P."/>
            <person name="Haubold B."/>
            <person name="Wohlers M.W."/>
            <person name="Guttman D.S."/>
            <person name="Wang P.W."/>
            <person name="Straub C."/>
            <person name="Vanneste J.L."/>
            <person name="Rainey P.B."/>
            <person name="Templeton M.D."/>
        </authorList>
    </citation>
    <scope>NUCLEOTIDE SEQUENCE [LARGE SCALE GENOMIC DNA]</scope>
    <source>
        <strain evidence="1 2">ICMP 19096</strain>
    </source>
</reference>
<sequence>MSHPPLEQRIEALRRRG</sequence>
<evidence type="ECO:0000313" key="1">
    <source>
        <dbReference type="EMBL" id="EPN49608.1"/>
    </source>
</evidence>
<dbReference type="EMBL" id="AOKF01002405">
    <property type="protein sequence ID" value="EPN49608.1"/>
    <property type="molecule type" value="Genomic_DNA"/>
</dbReference>
<accession>A0A656JSH1</accession>
<dbReference type="AlphaFoldDB" id="A0A656JSH1"/>
<proteinExistence type="predicted"/>
<gene>
    <name evidence="1" type="ORF">A245_28026</name>
</gene>
<comment type="caution">
    <text evidence="1">The sequence shown here is derived from an EMBL/GenBank/DDBJ whole genome shotgun (WGS) entry which is preliminary data.</text>
</comment>
<dbReference type="Proteomes" id="UP000018849">
    <property type="component" value="Unassembled WGS sequence"/>
</dbReference>
<organism evidence="1 2">
    <name type="scientific">Pseudomonas syringae pv. actinidiae ICMP 19096</name>
    <dbReference type="NCBI Taxonomy" id="1194405"/>
    <lineage>
        <taxon>Bacteria</taxon>
        <taxon>Pseudomonadati</taxon>
        <taxon>Pseudomonadota</taxon>
        <taxon>Gammaproteobacteria</taxon>
        <taxon>Pseudomonadales</taxon>
        <taxon>Pseudomonadaceae</taxon>
        <taxon>Pseudomonas</taxon>
        <taxon>Pseudomonas syringae</taxon>
    </lineage>
</organism>
<evidence type="ECO:0000313" key="2">
    <source>
        <dbReference type="Proteomes" id="UP000018849"/>
    </source>
</evidence>
<protein>
    <submittedName>
        <fullName evidence="1">Uncharacterized protein</fullName>
    </submittedName>
</protein>